<name>A0A1W0WMP0_HYPEX</name>
<dbReference type="Proteomes" id="UP000192578">
    <property type="component" value="Unassembled WGS sequence"/>
</dbReference>
<feature type="region of interest" description="Disordered" evidence="5">
    <location>
        <begin position="17"/>
        <end position="88"/>
    </location>
</feature>
<evidence type="ECO:0000256" key="2">
    <source>
        <dbReference type="ARBA" id="ARBA00009993"/>
    </source>
</evidence>
<evidence type="ECO:0000256" key="4">
    <source>
        <dbReference type="ARBA" id="ARBA00023242"/>
    </source>
</evidence>
<organism evidence="6 7">
    <name type="scientific">Hypsibius exemplaris</name>
    <name type="common">Freshwater tardigrade</name>
    <dbReference type="NCBI Taxonomy" id="2072580"/>
    <lineage>
        <taxon>Eukaryota</taxon>
        <taxon>Metazoa</taxon>
        <taxon>Ecdysozoa</taxon>
        <taxon>Tardigrada</taxon>
        <taxon>Eutardigrada</taxon>
        <taxon>Parachela</taxon>
        <taxon>Hypsibioidea</taxon>
        <taxon>Hypsibiidae</taxon>
        <taxon>Hypsibius</taxon>
    </lineage>
</organism>
<dbReference type="InterPro" id="IPR011333">
    <property type="entry name" value="SKP1/BTB/POZ_sf"/>
</dbReference>
<dbReference type="GO" id="GO:0006511">
    <property type="term" value="P:ubiquitin-dependent protein catabolic process"/>
    <property type="evidence" value="ECO:0007669"/>
    <property type="project" value="InterPro"/>
</dbReference>
<keyword evidence="7" id="KW-1185">Reference proteome</keyword>
<dbReference type="InterPro" id="IPR039948">
    <property type="entry name" value="ELC1"/>
</dbReference>
<evidence type="ECO:0000313" key="7">
    <source>
        <dbReference type="Proteomes" id="UP000192578"/>
    </source>
</evidence>
<sequence length="193" mass="21178">MANHFTNVVIQSLVTDPRTVSQAPSSASLHPKPDQAAAAEKGHAIGESKSESDAVTTAETTTATTAPSPDQHSEAGDSDLNDGLPRIQVDGLTGPHSEYVILISSDFHEFIIKRACAYMSPTLKRIFDTRNRTVKPWTVSEVLVNYPSLVVSKVADYLIYKEYYERTQEDAPKFKVEPANVLEVLLASQFLDI</sequence>
<dbReference type="GO" id="GO:0005634">
    <property type="term" value="C:nucleus"/>
    <property type="evidence" value="ECO:0007669"/>
    <property type="project" value="UniProtKB-SubCell"/>
</dbReference>
<feature type="compositionally biased region" description="Low complexity" evidence="5">
    <location>
        <begin position="54"/>
        <end position="66"/>
    </location>
</feature>
<dbReference type="InterPro" id="IPR001232">
    <property type="entry name" value="SKP1-like"/>
</dbReference>
<accession>A0A1W0WMP0</accession>
<dbReference type="EMBL" id="MTYJ01000073">
    <property type="protein sequence ID" value="OQV16490.1"/>
    <property type="molecule type" value="Genomic_DNA"/>
</dbReference>
<dbReference type="SUPFAM" id="SSF54695">
    <property type="entry name" value="POZ domain"/>
    <property type="match status" value="1"/>
</dbReference>
<feature type="compositionally biased region" description="Basic and acidic residues" evidence="5">
    <location>
        <begin position="40"/>
        <end position="52"/>
    </location>
</feature>
<comment type="caution">
    <text evidence="6">The sequence shown here is derived from an EMBL/GenBank/DDBJ whole genome shotgun (WGS) entry which is preliminary data.</text>
</comment>
<feature type="compositionally biased region" description="Polar residues" evidence="5">
    <location>
        <begin position="17"/>
        <end position="28"/>
    </location>
</feature>
<comment type="subcellular location">
    <subcellularLocation>
        <location evidence="1">Nucleus</location>
    </subcellularLocation>
</comment>
<comment type="similarity">
    <text evidence="2">Belongs to the SKP1 family.</text>
</comment>
<protein>
    <recommendedName>
        <fullName evidence="3">Elongin-C</fullName>
    </recommendedName>
</protein>
<dbReference type="SMART" id="SM00512">
    <property type="entry name" value="Skp1"/>
    <property type="match status" value="1"/>
</dbReference>
<dbReference type="Gene3D" id="3.30.710.10">
    <property type="entry name" value="Potassium Channel Kv1.1, Chain A"/>
    <property type="match status" value="1"/>
</dbReference>
<dbReference type="PANTHER" id="PTHR20648">
    <property type="entry name" value="ELONGIN-C"/>
    <property type="match status" value="1"/>
</dbReference>
<dbReference type="AlphaFoldDB" id="A0A1W0WMP0"/>
<evidence type="ECO:0000256" key="5">
    <source>
        <dbReference type="SAM" id="MobiDB-lite"/>
    </source>
</evidence>
<dbReference type="FunFam" id="3.30.710.10:FF:000035">
    <property type="entry name" value="Elongin C transcription elongation factor"/>
    <property type="match status" value="1"/>
</dbReference>
<dbReference type="OrthoDB" id="249087at2759"/>
<reference evidence="7" key="1">
    <citation type="submission" date="2017-01" db="EMBL/GenBank/DDBJ databases">
        <title>Comparative genomics of anhydrobiosis in the tardigrade Hypsibius dujardini.</title>
        <authorList>
            <person name="Yoshida Y."/>
            <person name="Koutsovoulos G."/>
            <person name="Laetsch D."/>
            <person name="Stevens L."/>
            <person name="Kumar S."/>
            <person name="Horikawa D."/>
            <person name="Ishino K."/>
            <person name="Komine S."/>
            <person name="Tomita M."/>
            <person name="Blaxter M."/>
            <person name="Arakawa K."/>
        </authorList>
    </citation>
    <scope>NUCLEOTIDE SEQUENCE [LARGE SCALE GENOMIC DNA]</scope>
    <source>
        <strain evidence="7">Z151</strain>
    </source>
</reference>
<evidence type="ECO:0000256" key="1">
    <source>
        <dbReference type="ARBA" id="ARBA00004123"/>
    </source>
</evidence>
<evidence type="ECO:0000256" key="3">
    <source>
        <dbReference type="ARBA" id="ARBA00021347"/>
    </source>
</evidence>
<keyword evidence="4" id="KW-0539">Nucleus</keyword>
<evidence type="ECO:0000313" key="6">
    <source>
        <dbReference type="EMBL" id="OQV16490.1"/>
    </source>
</evidence>
<gene>
    <name evidence="6" type="ORF">BV898_09328</name>
</gene>
<proteinExistence type="inferred from homology"/>